<protein>
    <recommendedName>
        <fullName evidence="1">Reverse transcriptase domain-containing protein</fullName>
    </recommendedName>
</protein>
<dbReference type="PANTHER" id="PTHR36688">
    <property type="entry name" value="ENDO/EXONUCLEASE/PHOSPHATASE DOMAIN-CONTAINING PROTEIN"/>
    <property type="match status" value="1"/>
</dbReference>
<feature type="domain" description="Reverse transcriptase" evidence="1">
    <location>
        <begin position="4"/>
        <end position="100"/>
    </location>
</feature>
<dbReference type="OrthoDB" id="10044729at2759"/>
<dbReference type="InterPro" id="IPR052560">
    <property type="entry name" value="RdDP_mobile_element"/>
</dbReference>
<keyword evidence="3" id="KW-1185">Reference proteome</keyword>
<dbReference type="Proteomes" id="UP000886998">
    <property type="component" value="Unassembled WGS sequence"/>
</dbReference>
<dbReference type="EMBL" id="BMAV01014020">
    <property type="protein sequence ID" value="GFY62036.1"/>
    <property type="molecule type" value="Genomic_DNA"/>
</dbReference>
<sequence>MIHLKFPDNIIILINSFLENRTFQVKIEATTSRIAHIEVGSPQGSNLCPILYNIFTQDFSTSPLVEICLFADDTAIITKAVTPENVRNRLQSYLNKLKKMVTTLADIH</sequence>
<dbReference type="Pfam" id="PF00078">
    <property type="entry name" value="RVT_1"/>
    <property type="match status" value="1"/>
</dbReference>
<evidence type="ECO:0000313" key="2">
    <source>
        <dbReference type="EMBL" id="GFY62036.1"/>
    </source>
</evidence>
<dbReference type="AlphaFoldDB" id="A0A8X6XXC0"/>
<name>A0A8X6XXC0_9ARAC</name>
<dbReference type="InterPro" id="IPR000477">
    <property type="entry name" value="RT_dom"/>
</dbReference>
<comment type="caution">
    <text evidence="2">The sequence shown here is derived from an EMBL/GenBank/DDBJ whole genome shotgun (WGS) entry which is preliminary data.</text>
</comment>
<reference evidence="2" key="1">
    <citation type="submission" date="2020-08" db="EMBL/GenBank/DDBJ databases">
        <title>Multicomponent nature underlies the extraordinary mechanical properties of spider dragline silk.</title>
        <authorList>
            <person name="Kono N."/>
            <person name="Nakamura H."/>
            <person name="Mori M."/>
            <person name="Yoshida Y."/>
            <person name="Ohtoshi R."/>
            <person name="Malay A.D."/>
            <person name="Moran D.A.P."/>
            <person name="Tomita M."/>
            <person name="Numata K."/>
            <person name="Arakawa K."/>
        </authorList>
    </citation>
    <scope>NUCLEOTIDE SEQUENCE</scope>
</reference>
<gene>
    <name evidence="2" type="ORF">TNIN_153921</name>
</gene>
<accession>A0A8X6XXC0</accession>
<proteinExistence type="predicted"/>
<organism evidence="2 3">
    <name type="scientific">Trichonephila inaurata madagascariensis</name>
    <dbReference type="NCBI Taxonomy" id="2747483"/>
    <lineage>
        <taxon>Eukaryota</taxon>
        <taxon>Metazoa</taxon>
        <taxon>Ecdysozoa</taxon>
        <taxon>Arthropoda</taxon>
        <taxon>Chelicerata</taxon>
        <taxon>Arachnida</taxon>
        <taxon>Araneae</taxon>
        <taxon>Araneomorphae</taxon>
        <taxon>Entelegynae</taxon>
        <taxon>Araneoidea</taxon>
        <taxon>Nephilidae</taxon>
        <taxon>Trichonephila</taxon>
        <taxon>Trichonephila inaurata</taxon>
    </lineage>
</organism>
<evidence type="ECO:0000259" key="1">
    <source>
        <dbReference type="Pfam" id="PF00078"/>
    </source>
</evidence>
<dbReference type="PANTHER" id="PTHR36688:SF1">
    <property type="entry name" value="ENDONUCLEASE_EXONUCLEASE_PHOSPHATASE DOMAIN-CONTAINING PROTEIN"/>
    <property type="match status" value="1"/>
</dbReference>
<evidence type="ECO:0000313" key="3">
    <source>
        <dbReference type="Proteomes" id="UP000886998"/>
    </source>
</evidence>